<name>A0A318K814_9NOCA</name>
<accession>A0A318K814</accession>
<dbReference type="RefSeq" id="WP_146250978.1">
    <property type="nucleotide sequence ID" value="NZ_QJKF01000001.1"/>
</dbReference>
<dbReference type="EMBL" id="QJKF01000001">
    <property type="protein sequence ID" value="PXX70661.1"/>
    <property type="molecule type" value="Genomic_DNA"/>
</dbReference>
<reference evidence="2 3" key="1">
    <citation type="submission" date="2018-05" db="EMBL/GenBank/DDBJ databases">
        <title>Genomic Encyclopedia of Type Strains, Phase IV (KMG-IV): sequencing the most valuable type-strain genomes for metagenomic binning, comparative biology and taxonomic classification.</title>
        <authorList>
            <person name="Goeker M."/>
        </authorList>
    </citation>
    <scope>NUCLEOTIDE SEQUENCE [LARGE SCALE GENOMIC DNA]</scope>
    <source>
        <strain evidence="2 3">DSM 44704</strain>
    </source>
</reference>
<feature type="chain" id="PRO_5016248425" description="Pimeloyl-ACP methyl ester carboxylesterase" evidence="1">
    <location>
        <begin position="32"/>
        <end position="365"/>
    </location>
</feature>
<evidence type="ECO:0000313" key="3">
    <source>
        <dbReference type="Proteomes" id="UP000247569"/>
    </source>
</evidence>
<gene>
    <name evidence="2" type="ORF">DFR70_10180</name>
</gene>
<dbReference type="SUPFAM" id="SSF53474">
    <property type="entry name" value="alpha/beta-Hydrolases"/>
    <property type="match status" value="1"/>
</dbReference>
<feature type="signal peptide" evidence="1">
    <location>
        <begin position="1"/>
        <end position="31"/>
    </location>
</feature>
<dbReference type="OrthoDB" id="3779656at2"/>
<keyword evidence="1" id="KW-0732">Signal</keyword>
<evidence type="ECO:0000313" key="2">
    <source>
        <dbReference type="EMBL" id="PXX70661.1"/>
    </source>
</evidence>
<evidence type="ECO:0008006" key="4">
    <source>
        <dbReference type="Google" id="ProtNLM"/>
    </source>
</evidence>
<sequence length="365" mass="38986">MKPIANLAYKIFVTTIAVTACTGALAPAAVAQSPSVDPAAAPARLPSGTVDVPVEFQVTNTNDTAVPCAADGQTYTVRGHLTAPIDQLHGGAITVYEHGIAAGEWYWRVPIDGYHHAYEMAERGHASLTIDRLGYDSSDAPGGNAMCVGSQATMAHHIVQDLRAGTYRWASPEPAPAFGQVSLAGQSNGGQIAQIEAYSFDDIDSLIVMDWADQGLTPEAYGRFFAAVGRCVAGGEPAEHNPAAGGYVYYDQGREEFVAGNFGNVDAAVLRFAAPQQNLHPCGDMMTQGPGILVDLAELGTITIPVLGMYGERDSRVQWGDEHMKMFHSSVRTDVFTLPAAGHYMSHSKNVADIYDRLDLWLDTI</sequence>
<dbReference type="PROSITE" id="PS51257">
    <property type="entry name" value="PROKAR_LIPOPROTEIN"/>
    <property type="match status" value="1"/>
</dbReference>
<organism evidence="2 3">
    <name type="scientific">Nocardia tenerifensis</name>
    <dbReference type="NCBI Taxonomy" id="228006"/>
    <lineage>
        <taxon>Bacteria</taxon>
        <taxon>Bacillati</taxon>
        <taxon>Actinomycetota</taxon>
        <taxon>Actinomycetes</taxon>
        <taxon>Mycobacteriales</taxon>
        <taxon>Nocardiaceae</taxon>
        <taxon>Nocardia</taxon>
    </lineage>
</organism>
<dbReference type="AlphaFoldDB" id="A0A318K814"/>
<keyword evidence="3" id="KW-1185">Reference proteome</keyword>
<dbReference type="InterPro" id="IPR029058">
    <property type="entry name" value="AB_hydrolase_fold"/>
</dbReference>
<comment type="caution">
    <text evidence="2">The sequence shown here is derived from an EMBL/GenBank/DDBJ whole genome shotgun (WGS) entry which is preliminary data.</text>
</comment>
<dbReference type="Gene3D" id="3.40.50.1820">
    <property type="entry name" value="alpha/beta hydrolase"/>
    <property type="match status" value="1"/>
</dbReference>
<dbReference type="Proteomes" id="UP000247569">
    <property type="component" value="Unassembled WGS sequence"/>
</dbReference>
<protein>
    <recommendedName>
        <fullName evidence="4">Pimeloyl-ACP methyl ester carboxylesterase</fullName>
    </recommendedName>
</protein>
<evidence type="ECO:0000256" key="1">
    <source>
        <dbReference type="SAM" id="SignalP"/>
    </source>
</evidence>
<proteinExistence type="predicted"/>